<evidence type="ECO:0000313" key="2">
    <source>
        <dbReference type="EMBL" id="XCJ18043.1"/>
    </source>
</evidence>
<dbReference type="RefSeq" id="WP_353949125.1">
    <property type="nucleotide sequence ID" value="NZ_CP159510.1"/>
</dbReference>
<sequence length="177" mass="20894">MYYQFNGQMMDVKAIFKSQKKRRGRSRYLLSVLVEAVTEGEESIPVKLVYVRNRRKHKDFLVLASTDTQLSEDEIIRLYGKRWSIEVYFKMCKQYLRLAKYQGLSYDGIFAHTACVAIGYSLLAVKHREQEDDRTLGELFYLMVDELAYITFTEAIRQKVFWENCHPAIRKPAIRNS</sequence>
<name>A0AAU8IIG9_9BACL</name>
<dbReference type="InterPro" id="IPR002559">
    <property type="entry name" value="Transposase_11"/>
</dbReference>
<dbReference type="EMBL" id="CP159510">
    <property type="protein sequence ID" value="XCJ18043.1"/>
    <property type="molecule type" value="Genomic_DNA"/>
</dbReference>
<dbReference type="GO" id="GO:0004803">
    <property type="term" value="F:transposase activity"/>
    <property type="evidence" value="ECO:0007669"/>
    <property type="project" value="InterPro"/>
</dbReference>
<proteinExistence type="predicted"/>
<dbReference type="Pfam" id="PF01609">
    <property type="entry name" value="DDE_Tnp_1"/>
    <property type="match status" value="1"/>
</dbReference>
<dbReference type="GO" id="GO:0003677">
    <property type="term" value="F:DNA binding"/>
    <property type="evidence" value="ECO:0007669"/>
    <property type="project" value="InterPro"/>
</dbReference>
<dbReference type="Gene3D" id="3.90.350.10">
    <property type="entry name" value="Transposase Inhibitor Protein From Tn5, Chain A, domain 1"/>
    <property type="match status" value="1"/>
</dbReference>
<gene>
    <name evidence="2" type="ORF">ABNN70_06185</name>
</gene>
<reference evidence="2" key="1">
    <citation type="submission" date="2024-06" db="EMBL/GenBank/DDBJ databases">
        <authorList>
            <person name="Fan A."/>
            <person name="Zhang F.Y."/>
            <person name="Zhang L."/>
        </authorList>
    </citation>
    <scope>NUCLEOTIDE SEQUENCE</scope>
    <source>
        <strain evidence="2">Y61</strain>
    </source>
</reference>
<dbReference type="GO" id="GO:0006313">
    <property type="term" value="P:DNA transposition"/>
    <property type="evidence" value="ECO:0007669"/>
    <property type="project" value="InterPro"/>
</dbReference>
<dbReference type="InterPro" id="IPR012337">
    <property type="entry name" value="RNaseH-like_sf"/>
</dbReference>
<organism evidence="2">
    <name type="scientific">Sporolactobacillus sp. Y61</name>
    <dbReference type="NCBI Taxonomy" id="3160863"/>
    <lineage>
        <taxon>Bacteria</taxon>
        <taxon>Bacillati</taxon>
        <taxon>Bacillota</taxon>
        <taxon>Bacilli</taxon>
        <taxon>Bacillales</taxon>
        <taxon>Sporolactobacillaceae</taxon>
        <taxon>Sporolactobacillus</taxon>
    </lineage>
</organism>
<dbReference type="AlphaFoldDB" id="A0AAU8IIG9"/>
<feature type="domain" description="Transposase IS4-like" evidence="1">
    <location>
        <begin position="45"/>
        <end position="120"/>
    </location>
</feature>
<protein>
    <submittedName>
        <fullName evidence="2">Transposase</fullName>
    </submittedName>
</protein>
<dbReference type="SUPFAM" id="SSF53098">
    <property type="entry name" value="Ribonuclease H-like"/>
    <property type="match status" value="1"/>
</dbReference>
<accession>A0AAU8IIG9</accession>
<evidence type="ECO:0000259" key="1">
    <source>
        <dbReference type="Pfam" id="PF01609"/>
    </source>
</evidence>